<evidence type="ECO:0000313" key="2">
    <source>
        <dbReference type="WBParaSite" id="ES5_v2.g12668.t1"/>
    </source>
</evidence>
<accession>A0AC34F6C4</accession>
<name>A0AC34F6C4_9BILA</name>
<sequence>MSKNSSVKKLKNDIKESLKEKNHEHAFHRTIKLASHLKDDGKYQEALKEYENAKMFVKRCRFEDRNGFDYIADKGYIETIFEKGDDNEAILDHLQKFLEKYKNENNFPPKINQEMCYFTAWSYSYLNKFDEARSYAVKSLELLNKFQTKDSEYELCKASTYRILADVSLDENKNNDAKNYCEKALKCKGIKSDIQLYYSLLNIKRHYVKREDRLAISLEMVEIFNGRKNLLKNKKFNTYICLLEDYFIQKDLENAKEAYFVLYKDPECLKNDIKNEVKAGLVVLYEWKKRMQFIHQLKVAPEVDYKKIALIYERCCHELKNLSVLEILIQYYEIILNICKFIDGDKIYGDIDIFCRTLASLIEAYYDLGTYNRLWGHEFIELHEKAVFYATLLYDVQKRVGASKNVLLKIQLNRAIKQVYCNINFEQKRKAFTDVKQFLTDDLQQVQWYTNYITLLENNPEYMQNENVVELKIQLKDYQDKIKEINMESPCSQLNYTDEYDELSQDGILKCINEDIKTFDEIEKLKNKKKQIKPSGETYLHIAVLNASPEHVKLLFEKCGYSSIINSTDNIGLTPLHHAVLYSKYETAECLLQNHAEVNTATTTQFRPIDSGIVLPSTTPLMEACSQGNAKLIKLLLQYKADPLMKDSEGKNSVRYLENAIPHVDESRRSDLIEILNSLTK</sequence>
<dbReference type="Proteomes" id="UP000887579">
    <property type="component" value="Unplaced"/>
</dbReference>
<evidence type="ECO:0000313" key="1">
    <source>
        <dbReference type="Proteomes" id="UP000887579"/>
    </source>
</evidence>
<dbReference type="WBParaSite" id="ES5_v2.g12668.t1">
    <property type="protein sequence ID" value="ES5_v2.g12668.t1"/>
    <property type="gene ID" value="ES5_v2.g12668"/>
</dbReference>
<protein>
    <submittedName>
        <fullName evidence="2">Uncharacterized protein</fullName>
    </submittedName>
</protein>
<proteinExistence type="predicted"/>
<reference evidence="2" key="1">
    <citation type="submission" date="2022-11" db="UniProtKB">
        <authorList>
            <consortium name="WormBaseParasite"/>
        </authorList>
    </citation>
    <scope>IDENTIFICATION</scope>
</reference>
<organism evidence="1 2">
    <name type="scientific">Panagrolaimus sp. ES5</name>
    <dbReference type="NCBI Taxonomy" id="591445"/>
    <lineage>
        <taxon>Eukaryota</taxon>
        <taxon>Metazoa</taxon>
        <taxon>Ecdysozoa</taxon>
        <taxon>Nematoda</taxon>
        <taxon>Chromadorea</taxon>
        <taxon>Rhabditida</taxon>
        <taxon>Tylenchina</taxon>
        <taxon>Panagrolaimomorpha</taxon>
        <taxon>Panagrolaimoidea</taxon>
        <taxon>Panagrolaimidae</taxon>
        <taxon>Panagrolaimus</taxon>
    </lineage>
</organism>